<reference evidence="1" key="1">
    <citation type="journal article" date="2014" name="Front. Microbiol.">
        <title>High frequency of phylogenetically diverse reductive dehalogenase-homologous genes in deep subseafloor sedimentary metagenomes.</title>
        <authorList>
            <person name="Kawai M."/>
            <person name="Futagami T."/>
            <person name="Toyoda A."/>
            <person name="Takaki Y."/>
            <person name="Nishi S."/>
            <person name="Hori S."/>
            <person name="Arai W."/>
            <person name="Tsubouchi T."/>
            <person name="Morono Y."/>
            <person name="Uchiyama I."/>
            <person name="Ito T."/>
            <person name="Fujiyama A."/>
            <person name="Inagaki F."/>
            <person name="Takami H."/>
        </authorList>
    </citation>
    <scope>NUCLEOTIDE SEQUENCE</scope>
    <source>
        <strain evidence="1">Expedition CK06-06</strain>
    </source>
</reference>
<name>X1I721_9ZZZZ</name>
<evidence type="ECO:0000313" key="1">
    <source>
        <dbReference type="EMBL" id="GAH77482.1"/>
    </source>
</evidence>
<dbReference type="AlphaFoldDB" id="X1I721"/>
<dbReference type="EMBL" id="BARU01043040">
    <property type="protein sequence ID" value="GAH77482.1"/>
    <property type="molecule type" value="Genomic_DNA"/>
</dbReference>
<proteinExistence type="predicted"/>
<gene>
    <name evidence="1" type="ORF">S03H2_65994</name>
</gene>
<organism evidence="1">
    <name type="scientific">marine sediment metagenome</name>
    <dbReference type="NCBI Taxonomy" id="412755"/>
    <lineage>
        <taxon>unclassified sequences</taxon>
        <taxon>metagenomes</taxon>
        <taxon>ecological metagenomes</taxon>
    </lineage>
</organism>
<protein>
    <submittedName>
        <fullName evidence="1">Uncharacterized protein</fullName>
    </submittedName>
</protein>
<sequence length="84" mass="9638">MKITEKGEKILIKKIAEIFAELPEYTGTAHCSLSITIEGDLELSFGDPVKRELFNLFREQYISPVKQISNFIRKFLVIFKSGDN</sequence>
<accession>X1I721</accession>
<comment type="caution">
    <text evidence="1">The sequence shown here is derived from an EMBL/GenBank/DDBJ whole genome shotgun (WGS) entry which is preliminary data.</text>
</comment>